<organism evidence="1 2">
    <name type="scientific">Sodiomyces alkalinus (strain CBS 110278 / VKM F-3762 / F11)</name>
    <name type="common">Alkaliphilic filamentous fungus</name>
    <dbReference type="NCBI Taxonomy" id="1314773"/>
    <lineage>
        <taxon>Eukaryota</taxon>
        <taxon>Fungi</taxon>
        <taxon>Dikarya</taxon>
        <taxon>Ascomycota</taxon>
        <taxon>Pezizomycotina</taxon>
        <taxon>Sordariomycetes</taxon>
        <taxon>Hypocreomycetidae</taxon>
        <taxon>Glomerellales</taxon>
        <taxon>Plectosphaerellaceae</taxon>
        <taxon>Sodiomyces</taxon>
    </lineage>
</organism>
<evidence type="ECO:0000313" key="1">
    <source>
        <dbReference type="EMBL" id="ROT43384.1"/>
    </source>
</evidence>
<dbReference type="AlphaFoldDB" id="A0A3N2Q9E7"/>
<dbReference type="OrthoDB" id="4021778at2759"/>
<dbReference type="GeneID" id="39578949"/>
<dbReference type="EMBL" id="ML119051">
    <property type="protein sequence ID" value="ROT43384.1"/>
    <property type="molecule type" value="Genomic_DNA"/>
</dbReference>
<evidence type="ECO:0000313" key="2">
    <source>
        <dbReference type="Proteomes" id="UP000272025"/>
    </source>
</evidence>
<dbReference type="PANTHER" id="PTHR12459">
    <property type="entry name" value="TRANSMEMBRANE PROTEIN 135-RELATED"/>
    <property type="match status" value="1"/>
</dbReference>
<accession>A0A3N2Q9E7</accession>
<gene>
    <name evidence="1" type="ORF">SODALDRAFT_327583</name>
</gene>
<reference evidence="1 2" key="1">
    <citation type="journal article" date="2018" name="Mol. Ecol.">
        <title>The obligate alkalophilic soda-lake fungus Sodiomyces alkalinus has shifted to a protein diet.</title>
        <authorList>
            <person name="Grum-Grzhimaylo A.A."/>
            <person name="Falkoski D.L."/>
            <person name="van den Heuvel J."/>
            <person name="Valero-Jimenez C.A."/>
            <person name="Min B."/>
            <person name="Choi I.G."/>
            <person name="Lipzen A."/>
            <person name="Daum C.G."/>
            <person name="Aanen D.K."/>
            <person name="Tsang A."/>
            <person name="Henrissat B."/>
            <person name="Bilanenko E.N."/>
            <person name="de Vries R.P."/>
            <person name="van Kan J.A.L."/>
            <person name="Grigoriev I.V."/>
            <person name="Debets A.J.M."/>
        </authorList>
    </citation>
    <scope>NUCLEOTIDE SEQUENCE [LARGE SCALE GENOMIC DNA]</scope>
    <source>
        <strain evidence="1 2">F11</strain>
    </source>
</reference>
<dbReference type="RefSeq" id="XP_028471190.1">
    <property type="nucleotide sequence ID" value="XM_028610471.1"/>
</dbReference>
<keyword evidence="2" id="KW-1185">Reference proteome</keyword>
<dbReference type="PANTHER" id="PTHR12459:SF15">
    <property type="entry name" value="TRANSMEMBRANE PROTEIN 135"/>
    <property type="match status" value="1"/>
</dbReference>
<proteinExistence type="predicted"/>
<sequence length="498" mass="56030">MTRQGQVRIRGSNILELRAIPPSLRPLIRAYLIGYASSVGPKLLNVLLRQIAVARRRRNSTTEDSSSPRKYQHDDLLTSLRRIILAGFDWRTFPTFCAVLVGGSTILEAPIRRLCQRLAPSLSDVAQTRLARWVSTFLPAYLGLRLLQSKQSPAFTESVPMKSNDHPGVERKEVRYAGRTLDLSLFAVTHAIDVIVGELWSRRRARRIADRKWTKLESLLSRSADPCIFACSSGLIMWAWVYHRSRLPRSYHKWISSAAAVDDRLIQALQRCSSGELRYGEDTGQAALLQPMCEDYGWPRIWGDPSVIVPIPCEMVHMGCGPLCEYHALMRFLRSWRWSMTMYLPLNLALRIRRKPPTPRSLARAVLSAGRSSTFLATFIALFYYGVCLTRSRIGPRLLGTDVATRQAIDSGWCVGVGCVLCGSSVLIETASRRKDMALFVAPRALATLFPRRYAEGKQWRETLAFAASAAVVFACARENPARVRGVLGRLLPFVLRQ</sequence>
<name>A0A3N2Q9E7_SODAK</name>
<dbReference type="Proteomes" id="UP000272025">
    <property type="component" value="Unassembled WGS sequence"/>
</dbReference>
<dbReference type="InterPro" id="IPR026749">
    <property type="entry name" value="Tmem135"/>
</dbReference>
<protein>
    <submittedName>
        <fullName evidence="1">Integral membrane protein</fullName>
    </submittedName>
</protein>